<dbReference type="RefSeq" id="WP_346824592.1">
    <property type="nucleotide sequence ID" value="NZ_JBDKWZ010000027.1"/>
</dbReference>
<gene>
    <name evidence="1" type="ORF">AAG747_28115</name>
</gene>
<accession>A0AAW9SG53</accession>
<evidence type="ECO:0000313" key="1">
    <source>
        <dbReference type="EMBL" id="MEN7551814.1"/>
    </source>
</evidence>
<protein>
    <submittedName>
        <fullName evidence="1">Uncharacterized protein</fullName>
    </submittedName>
</protein>
<dbReference type="Proteomes" id="UP001403385">
    <property type="component" value="Unassembled WGS sequence"/>
</dbReference>
<reference evidence="1 2" key="1">
    <citation type="submission" date="2024-04" db="EMBL/GenBank/DDBJ databases">
        <title>Novel genus in family Flammeovirgaceae.</title>
        <authorList>
            <person name="Nguyen T.H."/>
            <person name="Vuong T.Q."/>
            <person name="Le H."/>
            <person name="Kim S.-G."/>
        </authorList>
    </citation>
    <scope>NUCLEOTIDE SEQUENCE [LARGE SCALE GENOMIC DNA]</scope>
    <source>
        <strain evidence="1 2">JCM 23209</strain>
    </source>
</reference>
<keyword evidence="2" id="KW-1185">Reference proteome</keyword>
<dbReference type="AlphaFoldDB" id="A0AAW9SG53"/>
<sequence length="161" mass="18372">MKVAMYLTCIVFLSQMPKKRITGSCTGSCWYANKMIITSFNDARLSDTIVDVYRVVDGENIVFEFNNKIEYGSETNTETFLFEVKDGIESFEIKDKEILKTNCLYYTLGGAGMDFPDSSDFHISKGSLIGKKQPDGIWQVKVDVIVEKRKVSFEHVFKQCQ</sequence>
<name>A0AAW9SG53_9BACT</name>
<organism evidence="1 2">
    <name type="scientific">Rapidithrix thailandica</name>
    <dbReference type="NCBI Taxonomy" id="413964"/>
    <lineage>
        <taxon>Bacteria</taxon>
        <taxon>Pseudomonadati</taxon>
        <taxon>Bacteroidota</taxon>
        <taxon>Cytophagia</taxon>
        <taxon>Cytophagales</taxon>
        <taxon>Flammeovirgaceae</taxon>
        <taxon>Rapidithrix</taxon>
    </lineage>
</organism>
<dbReference type="EMBL" id="JBDKWZ010000027">
    <property type="protein sequence ID" value="MEN7551814.1"/>
    <property type="molecule type" value="Genomic_DNA"/>
</dbReference>
<comment type="caution">
    <text evidence="1">The sequence shown here is derived from an EMBL/GenBank/DDBJ whole genome shotgun (WGS) entry which is preliminary data.</text>
</comment>
<evidence type="ECO:0000313" key="2">
    <source>
        <dbReference type="Proteomes" id="UP001403385"/>
    </source>
</evidence>
<proteinExistence type="predicted"/>